<feature type="transmembrane region" description="Helical" evidence="8">
    <location>
        <begin position="344"/>
        <end position="369"/>
    </location>
</feature>
<comment type="subcellular location">
    <subcellularLocation>
        <location evidence="1">Cell membrane</location>
        <topology evidence="1">Multi-pass membrane protein</topology>
    </subcellularLocation>
</comment>
<feature type="transmembrane region" description="Helical" evidence="8">
    <location>
        <begin position="32"/>
        <end position="51"/>
    </location>
</feature>
<keyword evidence="7 8" id="KW-0472">Membrane</keyword>
<dbReference type="Proteomes" id="UP001320209">
    <property type="component" value="Chromosome"/>
</dbReference>
<evidence type="ECO:0000313" key="9">
    <source>
        <dbReference type="EMBL" id="BDB96208.1"/>
    </source>
</evidence>
<protein>
    <submittedName>
        <fullName evidence="9">Trk system potassium uptake protein</fullName>
    </submittedName>
</protein>
<evidence type="ECO:0000256" key="2">
    <source>
        <dbReference type="ARBA" id="ARBA00022448"/>
    </source>
</evidence>
<dbReference type="Pfam" id="PF02386">
    <property type="entry name" value="TrkH"/>
    <property type="match status" value="1"/>
</dbReference>
<evidence type="ECO:0000256" key="4">
    <source>
        <dbReference type="ARBA" id="ARBA00022692"/>
    </source>
</evidence>
<keyword evidence="10" id="KW-1185">Reference proteome</keyword>
<evidence type="ECO:0000256" key="1">
    <source>
        <dbReference type="ARBA" id="ARBA00004651"/>
    </source>
</evidence>
<evidence type="ECO:0000313" key="10">
    <source>
        <dbReference type="Proteomes" id="UP001320209"/>
    </source>
</evidence>
<gene>
    <name evidence="9" type="ORF">HYD_3410</name>
</gene>
<evidence type="ECO:0000256" key="7">
    <source>
        <dbReference type="ARBA" id="ARBA00023136"/>
    </source>
</evidence>
<reference evidence="9" key="1">
    <citation type="submission" date="2021-10" db="EMBL/GenBank/DDBJ databases">
        <title>Genome Sequence of The Candidatus Hydrogeosomobacter endosymbioticus, an Intracellular Bacterial Symbiont of the Anaerobic Ciliate GW7.</title>
        <authorList>
            <person name="Shiohama Y."/>
            <person name="Shinzato N."/>
        </authorList>
    </citation>
    <scope>NUCLEOTIDE SEQUENCE [LARGE SCALE GENOMIC DNA]</scope>
    <source>
        <strain evidence="9">200920</strain>
    </source>
</reference>
<evidence type="ECO:0000256" key="5">
    <source>
        <dbReference type="ARBA" id="ARBA00022989"/>
    </source>
</evidence>
<organism evidence="9 10">
    <name type="scientific">Candidatus Hydrogenosomobacter endosymbioticus</name>
    <dbReference type="NCBI Taxonomy" id="2558174"/>
    <lineage>
        <taxon>Bacteria</taxon>
        <taxon>Pseudomonadati</taxon>
        <taxon>Pseudomonadota</taxon>
        <taxon>Alphaproteobacteria</taxon>
        <taxon>Holosporales</taxon>
        <taxon>Holosporaceae</taxon>
        <taxon>Candidatus Hydrogenosomobacter</taxon>
    </lineage>
</organism>
<feature type="transmembrane region" description="Helical" evidence="8">
    <location>
        <begin position="133"/>
        <end position="152"/>
    </location>
</feature>
<feature type="transmembrane region" description="Helical" evidence="8">
    <location>
        <begin position="81"/>
        <end position="100"/>
    </location>
</feature>
<sequence>MFESVSNLTATGLSVVPTADYSLTSVRMWKNLLQWVGGFGLILMVMTLFPAMKIGGTQLMFTEFSDRSEKIMPYASQIAKALLFIYAGFTVVLTILLWAGSMSFMDSLHYSMSAISTGGGAIADQTADMLSPYSKIVLSLGMLVGGSTLMLFIKTFQGDWFAYLKDEQTKCFYLIISIAAVIVFFQLWGTDQTPASSSLFLVISTITTTGFNISYRYDNVLQFLLLILSVLGGCSGSTTGGIKIFRIQIIYRLTKNQLLQLLKPFGIFPTLYNRTEVTESILSGILMAVFLHIAGLLAVAFGLVCYGSGIWYSFSLSATLTSNCGTFMGEYAEHLQTLCTEAKWICVIAMLMGRFEFVTFVVVCMMPFWRR</sequence>
<keyword evidence="3" id="KW-1003">Cell membrane</keyword>
<accession>A0ABM7V8T1</accession>
<keyword evidence="2" id="KW-0813">Transport</keyword>
<keyword evidence="4 8" id="KW-0812">Transmembrane</keyword>
<proteinExistence type="predicted"/>
<keyword evidence="5 8" id="KW-1133">Transmembrane helix</keyword>
<feature type="transmembrane region" description="Helical" evidence="8">
    <location>
        <begin position="281"/>
        <end position="304"/>
    </location>
</feature>
<name>A0ABM7V8T1_9PROT</name>
<feature type="transmembrane region" description="Helical" evidence="8">
    <location>
        <begin position="172"/>
        <end position="189"/>
    </location>
</feature>
<evidence type="ECO:0000256" key="3">
    <source>
        <dbReference type="ARBA" id="ARBA00022475"/>
    </source>
</evidence>
<dbReference type="InterPro" id="IPR003445">
    <property type="entry name" value="Cat_transpt"/>
</dbReference>
<feature type="transmembrane region" description="Helical" evidence="8">
    <location>
        <begin position="220"/>
        <end position="245"/>
    </location>
</feature>
<evidence type="ECO:0000256" key="6">
    <source>
        <dbReference type="ARBA" id="ARBA00023065"/>
    </source>
</evidence>
<dbReference type="EMBL" id="AP025225">
    <property type="protein sequence ID" value="BDB96208.1"/>
    <property type="molecule type" value="Genomic_DNA"/>
</dbReference>
<keyword evidence="6" id="KW-0406">Ion transport</keyword>
<dbReference type="PANTHER" id="PTHR32024:SF3">
    <property type="entry name" value="TRK SYSTEM POTASSIUM UPTAKE PROTEIN"/>
    <property type="match status" value="1"/>
</dbReference>
<evidence type="ECO:0000256" key="8">
    <source>
        <dbReference type="SAM" id="Phobius"/>
    </source>
</evidence>
<dbReference type="PANTHER" id="PTHR32024">
    <property type="entry name" value="TRK SYSTEM POTASSIUM UPTAKE PROTEIN TRKG-RELATED"/>
    <property type="match status" value="1"/>
</dbReference>